<feature type="coiled-coil region" evidence="1">
    <location>
        <begin position="734"/>
        <end position="887"/>
    </location>
</feature>
<feature type="coiled-coil region" evidence="1">
    <location>
        <begin position="919"/>
        <end position="967"/>
    </location>
</feature>
<accession>A0A1D8JJ63</accession>
<evidence type="ECO:0000313" key="2">
    <source>
        <dbReference type="EMBL" id="AOV08748.1"/>
    </source>
</evidence>
<dbReference type="Proteomes" id="UP000185746">
    <property type="component" value="Chromosome"/>
</dbReference>
<feature type="coiled-coil region" evidence="1">
    <location>
        <begin position="284"/>
        <end position="358"/>
    </location>
</feature>
<reference evidence="2 3" key="1">
    <citation type="submission" date="2016-09" db="EMBL/GenBank/DDBJ databases">
        <title>Complete genome sequence of the Lysinibacillus sphaericus LMG 22257, a specie of Bacillus with ureolytic activity that can effectively biodeposit calcium carbonate.</title>
        <authorList>
            <person name="Yan W."/>
        </authorList>
    </citation>
    <scope>NUCLEOTIDE SEQUENCE [LARGE SCALE GENOMIC DNA]</scope>
    <source>
        <strain evidence="2 3">LMG 22257</strain>
    </source>
</reference>
<name>A0A1D8JJ63_9BACL</name>
<evidence type="ECO:0000313" key="3">
    <source>
        <dbReference type="Proteomes" id="UP000185746"/>
    </source>
</evidence>
<keyword evidence="1" id="KW-0175">Coiled coil</keyword>
<evidence type="ECO:0000256" key="1">
    <source>
        <dbReference type="SAM" id="Coils"/>
    </source>
</evidence>
<sequence length="1469" mass="173789">MPTISQIRLTNVVYEDGQKRYNDDLFKFDGYNGALVLENGGGKTVLIQTLLQAVIPHTNLGERKIRDTLKLEGPAHIAIEWIHSDRPRRYVVTAVSLFISDNKVDSYRYVYEYGASDANGIEMIPFARDDGKRPAERFEINDYYKKMVQQSPLAQTFETIKSYRHFLEEKYHIISDEWDSIVTINQDEGGIERFFDSCKTERHLYDRLLIPTVEKSIAGFDQNRFADIFEERQKSFKLYKELRAQIAEYEAIEGELTAYVNANEVLYKKEERYEKSKAVTKGVYVLAKNLCRETEQEIAHLEQMVEALKIEKEALEARQDAFLIRKKEEELKVEQDQLQELEEERDRIQENIHRLKKRYYSLMFAQQKTNIRVQTELASHFEDEIEKHDEESGTSDLSDDLHTVYRELSGYFTEQQEKMEKGILELTYELRPIENELIACTEERKRLRQQQIDLEKKKTEKETFIQSLEESMRKIRQMILSNTEQETVEARLPQWIQRQTEVDESIVELQNNIKQLRHSRIDVKEKRDSIQEAIKNDSIALAKVEVDVKRMKDAHAMQKEELAQLSFSLSRIDSLYLKQSSVEQDLIRNIERMREEKEEKHLAERLAYRFIDDYMDQDIFFADPFMEQQLHRWANRIGLIDTGIRYLNGLDLSIEEQLRRFPYWPVTLITTADKKLTLIEKIEAVQEKLLYPVHVIDLQEAKALTDGSQKGSHDAILPLYWKENVHTTSFDTWKESLQIEANRITGERRKVEEKLKIWERAYRSYNKFFDEFPYEVLKETEEYEQKLKDQLQLNERLLQRSEKELDEVDGRITSIEQQISLMKDELNNLERRIADGQRHESEASEVVQLKEGAVSIQLDLERNSRNVRRSEQRQKSYEDERNAMHNRIASINMEMELLRRDPYYSSVKDLPPLFTDKTIELLKENAESISRSLNQISESRSELETKMANARERLNEAKVEIKRIQMDWNDFEDIDFQDNWDTEIDKARHLEKIESEQQKKAAEAFQGQEKKVAIIAFQLKELKENFERNHSEVEVTQFTEPLHVVENMLQTAAENLNEQEKVYLIELNRLNHEFQKFERALYELDRFVEAHHFNSASIEEVQLTESDANEFTYNPLSLVHRVTVNMKKANDEVKEEIDRVTNYRHDFNTYVRRNMSDAKMRDNLFQGLEYKRSYKDLVEFQQNIRKKMNSIIRIHEESIRSHDEQLEHFVTHMNEHVRTVVRELNVIPGKTRINFSSGPKRIYNFRITDWEEKEGLARLRAYIGEILEWIEHSRYINPDGKVNNGKIRTDIEKWFETPQLLRVVLQNGDMKVSCRKVTNDNEATSRSFSWRESNEWSGGEKWSKNMTLFLGLLNYVAEKKKLLNTSMKRNRAVVLDNPFGKASSEHVLSPVFFIAEKLGFQIIALTAHAEGKFLRDYFPVIYSCRLRNTRHSEKMIMTKEKTVNAAYFQDHDPAAFDRIGESEQLTLLD</sequence>
<gene>
    <name evidence="2" type="ORF">BI350_15155</name>
</gene>
<feature type="coiled-coil region" evidence="1">
    <location>
        <begin position="1042"/>
        <end position="1073"/>
    </location>
</feature>
<proteinExistence type="predicted"/>
<dbReference type="EMBL" id="CP017560">
    <property type="protein sequence ID" value="AOV08748.1"/>
    <property type="molecule type" value="Genomic_DNA"/>
</dbReference>
<protein>
    <submittedName>
        <fullName evidence="2">Uncharacterized protein</fullName>
    </submittedName>
</protein>
<dbReference type="KEGG" id="surl:BI350_15155"/>
<keyword evidence="3" id="KW-1185">Reference proteome</keyword>
<organism evidence="2 3">
    <name type="scientific">Sporosarcina ureilytica</name>
    <dbReference type="NCBI Taxonomy" id="298596"/>
    <lineage>
        <taxon>Bacteria</taxon>
        <taxon>Bacillati</taxon>
        <taxon>Bacillota</taxon>
        <taxon>Bacilli</taxon>
        <taxon>Bacillales</taxon>
        <taxon>Caryophanaceae</taxon>
        <taxon>Sporosarcina</taxon>
    </lineage>
</organism>
<dbReference type="RefSeq" id="WP_075528910.1">
    <property type="nucleotide sequence ID" value="NZ_CP017560.1"/>
</dbReference>